<protein>
    <recommendedName>
        <fullName evidence="3">Group-specific protein</fullName>
    </recommendedName>
</protein>
<dbReference type="AlphaFoldDB" id="A0A1U7PR11"/>
<organism evidence="1 2">
    <name type="scientific">Edaphobacillus lindanitolerans</name>
    <dbReference type="NCBI Taxonomy" id="550447"/>
    <lineage>
        <taxon>Bacteria</taxon>
        <taxon>Bacillati</taxon>
        <taxon>Bacillota</taxon>
        <taxon>Bacilli</taxon>
        <taxon>Bacillales</taxon>
        <taxon>Bacillaceae</taxon>
        <taxon>Edaphobacillus</taxon>
    </lineage>
</organism>
<evidence type="ECO:0000313" key="1">
    <source>
        <dbReference type="EMBL" id="SIT91509.1"/>
    </source>
</evidence>
<reference evidence="2" key="1">
    <citation type="submission" date="2017-01" db="EMBL/GenBank/DDBJ databases">
        <authorList>
            <person name="Varghese N."/>
            <person name="Submissions S."/>
        </authorList>
    </citation>
    <scope>NUCLEOTIDE SEQUENCE [LARGE SCALE GENOMIC DNA]</scope>
    <source>
        <strain evidence="2">MNA4</strain>
    </source>
</reference>
<dbReference type="OrthoDB" id="2167122at2"/>
<dbReference type="RefSeq" id="WP_076759601.1">
    <property type="nucleotide sequence ID" value="NZ_FTPL01000004.1"/>
</dbReference>
<keyword evidence="2" id="KW-1185">Reference proteome</keyword>
<dbReference type="STRING" id="550447.SAMN05428946_2694"/>
<evidence type="ECO:0008006" key="3">
    <source>
        <dbReference type="Google" id="ProtNLM"/>
    </source>
</evidence>
<gene>
    <name evidence="1" type="ORF">SAMN05428946_2694</name>
</gene>
<sequence length="88" mass="10928">MIAIEIDEREVDRLIREEVERKLRELTHRHTFWDMAELSEQTCMSITFIKENFFYDPRFPKYRVGRKWLMPARETEEFLLMWLKEKGS</sequence>
<name>A0A1U7PR11_9BACI</name>
<proteinExistence type="predicted"/>
<evidence type="ECO:0000313" key="2">
    <source>
        <dbReference type="Proteomes" id="UP000187550"/>
    </source>
</evidence>
<dbReference type="EMBL" id="FTPL01000004">
    <property type="protein sequence ID" value="SIT91509.1"/>
    <property type="molecule type" value="Genomic_DNA"/>
</dbReference>
<accession>A0A1U7PR11</accession>
<dbReference type="Proteomes" id="UP000187550">
    <property type="component" value="Unassembled WGS sequence"/>
</dbReference>